<reference evidence="9" key="1">
    <citation type="submission" date="2017-09" db="EMBL/GenBank/DDBJ databases">
        <title>Depth-based differentiation of microbial function through sediment-hosted aquifers and enrichment of novel symbionts in the deep terrestrial subsurface.</title>
        <authorList>
            <person name="Probst A.J."/>
            <person name="Ladd B."/>
            <person name="Jarett J.K."/>
            <person name="Geller-Mcgrath D.E."/>
            <person name="Sieber C.M.K."/>
            <person name="Emerson J.B."/>
            <person name="Anantharaman K."/>
            <person name="Thomas B.C."/>
            <person name="Malmstrom R."/>
            <person name="Stieglmeier M."/>
            <person name="Klingl A."/>
            <person name="Woyke T."/>
            <person name="Ryan C.M."/>
            <person name="Banfield J.F."/>
        </authorList>
    </citation>
    <scope>NUCLEOTIDE SEQUENCE [LARGE SCALE GENOMIC DNA]</scope>
</reference>
<evidence type="ECO:0000256" key="3">
    <source>
        <dbReference type="ARBA" id="ARBA00022722"/>
    </source>
</evidence>
<comment type="caution">
    <text evidence="8">The sequence shown here is derived from an EMBL/GenBank/DDBJ whole genome shotgun (WGS) entry which is preliminary data.</text>
</comment>
<evidence type="ECO:0000256" key="6">
    <source>
        <dbReference type="ARBA" id="ARBA00022884"/>
    </source>
</evidence>
<dbReference type="GO" id="GO:0016787">
    <property type="term" value="F:hydrolase activity"/>
    <property type="evidence" value="ECO:0007669"/>
    <property type="project" value="UniProtKB-KW"/>
</dbReference>
<evidence type="ECO:0000256" key="4">
    <source>
        <dbReference type="ARBA" id="ARBA00022759"/>
    </source>
</evidence>
<evidence type="ECO:0000256" key="5">
    <source>
        <dbReference type="ARBA" id="ARBA00022801"/>
    </source>
</evidence>
<dbReference type="SUPFAM" id="SSF54786">
    <property type="entry name" value="YcfA/nrd intein domain"/>
    <property type="match status" value="1"/>
</dbReference>
<dbReference type="GO" id="GO:0003729">
    <property type="term" value="F:mRNA binding"/>
    <property type="evidence" value="ECO:0007669"/>
    <property type="project" value="InterPro"/>
</dbReference>
<sequence length="81" mass="9283">MAKLYSSAHIVKILQQYGFFYVSQRGSHAKFQKKKPRKTQTVIVPANRKEIPVGTFNSILKQSGLEESDFAKNSKRKENPK</sequence>
<dbReference type="InterPro" id="IPR012933">
    <property type="entry name" value="HicA_mRNA_interferase"/>
</dbReference>
<dbReference type="Pfam" id="PF07927">
    <property type="entry name" value="HicA_toxin"/>
    <property type="match status" value="1"/>
</dbReference>
<dbReference type="AlphaFoldDB" id="A0A2H0UI07"/>
<evidence type="ECO:0000256" key="1">
    <source>
        <dbReference type="ARBA" id="ARBA00006620"/>
    </source>
</evidence>
<keyword evidence="5" id="KW-0378">Hydrolase</keyword>
<name>A0A2H0UI07_9BACT</name>
<keyword evidence="4" id="KW-0255">Endonuclease</keyword>
<accession>A0A2H0UI07</accession>
<keyword evidence="7" id="KW-0346">Stress response</keyword>
<dbReference type="GO" id="GO:0004519">
    <property type="term" value="F:endonuclease activity"/>
    <property type="evidence" value="ECO:0007669"/>
    <property type="project" value="UniProtKB-KW"/>
</dbReference>
<proteinExistence type="inferred from homology"/>
<dbReference type="Proteomes" id="UP000229315">
    <property type="component" value="Unassembled WGS sequence"/>
</dbReference>
<evidence type="ECO:0000256" key="7">
    <source>
        <dbReference type="ARBA" id="ARBA00023016"/>
    </source>
</evidence>
<protein>
    <submittedName>
        <fullName evidence="8">Type II toxin-antitoxin system HicA family toxin</fullName>
    </submittedName>
</protein>
<dbReference type="InterPro" id="IPR038570">
    <property type="entry name" value="HicA_sf"/>
</dbReference>
<organism evidence="8 9">
    <name type="scientific">Candidatus Kaiserbacteria bacterium CG10_big_fil_rev_8_21_14_0_10_45_20</name>
    <dbReference type="NCBI Taxonomy" id="1974607"/>
    <lineage>
        <taxon>Bacteria</taxon>
        <taxon>Candidatus Kaiseribacteriota</taxon>
    </lineage>
</organism>
<evidence type="ECO:0000313" key="8">
    <source>
        <dbReference type="EMBL" id="PIR85306.1"/>
    </source>
</evidence>
<keyword evidence="2" id="KW-1277">Toxin-antitoxin system</keyword>
<gene>
    <name evidence="8" type="ORF">COU15_01445</name>
</gene>
<keyword evidence="3" id="KW-0540">Nuclease</keyword>
<comment type="similarity">
    <text evidence="1">Belongs to the HicA mRNA interferase family.</text>
</comment>
<dbReference type="EMBL" id="PFBH01000008">
    <property type="protein sequence ID" value="PIR85306.1"/>
    <property type="molecule type" value="Genomic_DNA"/>
</dbReference>
<dbReference type="Gene3D" id="3.30.920.30">
    <property type="entry name" value="Hypothetical protein"/>
    <property type="match status" value="1"/>
</dbReference>
<evidence type="ECO:0000256" key="2">
    <source>
        <dbReference type="ARBA" id="ARBA00022649"/>
    </source>
</evidence>
<keyword evidence="6" id="KW-0694">RNA-binding</keyword>
<evidence type="ECO:0000313" key="9">
    <source>
        <dbReference type="Proteomes" id="UP000229315"/>
    </source>
</evidence>